<dbReference type="SUPFAM" id="SSF48613">
    <property type="entry name" value="Heme oxygenase-like"/>
    <property type="match status" value="1"/>
</dbReference>
<accession>A0A934INE9</accession>
<comment type="caution">
    <text evidence="1">The sequence shown here is derived from an EMBL/GenBank/DDBJ whole genome shotgun (WGS) entry which is preliminary data.</text>
</comment>
<dbReference type="Proteomes" id="UP000609531">
    <property type="component" value="Unassembled WGS sequence"/>
</dbReference>
<name>A0A934INE9_9HYPH</name>
<sequence length="172" mass="18203">MTGAATPELYHRFLRMNHAAQSALERWLTTLRDSASRALCASRSSLVPALAADLDALHLAPLERRPFARADDAAEAAGVIYVLDGSRFGARAIAQELAASGAARRWDGISTHFLDAAASGPSLAFRNLCRCGAEGRGGAVRAARAAFGLYEAAADDAERADDASRRSVFETV</sequence>
<dbReference type="Gene3D" id="1.20.910.10">
    <property type="entry name" value="Heme oxygenase-like"/>
    <property type="match status" value="1"/>
</dbReference>
<gene>
    <name evidence="1" type="ORF">JCR33_05310</name>
</gene>
<protein>
    <recommendedName>
        <fullName evidence="3">Heme oxygenase</fullName>
    </recommendedName>
</protein>
<dbReference type="AlphaFoldDB" id="A0A934INE9"/>
<dbReference type="InterPro" id="IPR016084">
    <property type="entry name" value="Haem_Oase-like_multi-hlx"/>
</dbReference>
<organism evidence="1 2">
    <name type="scientific">Acuticoccus mangrovi</name>
    <dbReference type="NCBI Taxonomy" id="2796142"/>
    <lineage>
        <taxon>Bacteria</taxon>
        <taxon>Pseudomonadati</taxon>
        <taxon>Pseudomonadota</taxon>
        <taxon>Alphaproteobacteria</taxon>
        <taxon>Hyphomicrobiales</taxon>
        <taxon>Amorphaceae</taxon>
        <taxon>Acuticoccus</taxon>
    </lineage>
</organism>
<dbReference type="EMBL" id="JAEKJA010000003">
    <property type="protein sequence ID" value="MBJ3775095.1"/>
    <property type="molecule type" value="Genomic_DNA"/>
</dbReference>
<evidence type="ECO:0008006" key="3">
    <source>
        <dbReference type="Google" id="ProtNLM"/>
    </source>
</evidence>
<dbReference type="RefSeq" id="WP_198880984.1">
    <property type="nucleotide sequence ID" value="NZ_JAEKJA010000003.1"/>
</dbReference>
<evidence type="ECO:0000313" key="1">
    <source>
        <dbReference type="EMBL" id="MBJ3775095.1"/>
    </source>
</evidence>
<proteinExistence type="predicted"/>
<evidence type="ECO:0000313" key="2">
    <source>
        <dbReference type="Proteomes" id="UP000609531"/>
    </source>
</evidence>
<keyword evidence="2" id="KW-1185">Reference proteome</keyword>
<reference evidence="1" key="1">
    <citation type="submission" date="2020-12" db="EMBL/GenBank/DDBJ databases">
        <title>Bacterial taxonomy.</title>
        <authorList>
            <person name="Pan X."/>
        </authorList>
    </citation>
    <scope>NUCLEOTIDE SEQUENCE</scope>
    <source>
        <strain evidence="1">B2012</strain>
    </source>
</reference>